<proteinExistence type="predicted"/>
<feature type="compositionally biased region" description="Basic residues" evidence="1">
    <location>
        <begin position="131"/>
        <end position="143"/>
    </location>
</feature>
<protein>
    <submittedName>
        <fullName evidence="2">Uncharacterized protein</fullName>
    </submittedName>
</protein>
<accession>A0AAW0DLI8</accession>
<feature type="compositionally biased region" description="Basic and acidic residues" evidence="1">
    <location>
        <begin position="33"/>
        <end position="50"/>
    </location>
</feature>
<reference evidence="2 3" key="1">
    <citation type="journal article" date="2024" name="J Genomics">
        <title>Draft genome sequencing and assembly of Favolaschia claudopus CIRM-BRFM 2984 isolated from oak limbs.</title>
        <authorList>
            <person name="Navarro D."/>
            <person name="Drula E."/>
            <person name="Chaduli D."/>
            <person name="Cazenave R."/>
            <person name="Ahrendt S."/>
            <person name="Wang J."/>
            <person name="Lipzen A."/>
            <person name="Daum C."/>
            <person name="Barry K."/>
            <person name="Grigoriev I.V."/>
            <person name="Favel A."/>
            <person name="Rosso M.N."/>
            <person name="Martin F."/>
        </authorList>
    </citation>
    <scope>NUCLEOTIDE SEQUENCE [LARGE SCALE GENOMIC DNA]</scope>
    <source>
        <strain evidence="2 3">CIRM-BRFM 2984</strain>
    </source>
</reference>
<evidence type="ECO:0000313" key="3">
    <source>
        <dbReference type="Proteomes" id="UP001362999"/>
    </source>
</evidence>
<keyword evidence="3" id="KW-1185">Reference proteome</keyword>
<dbReference type="EMBL" id="JAWWNJ010000007">
    <property type="protein sequence ID" value="KAK7051963.1"/>
    <property type="molecule type" value="Genomic_DNA"/>
</dbReference>
<feature type="compositionally biased region" description="Basic and acidic residues" evidence="1">
    <location>
        <begin position="85"/>
        <end position="110"/>
    </location>
</feature>
<feature type="region of interest" description="Disordered" evidence="1">
    <location>
        <begin position="1"/>
        <end position="55"/>
    </location>
</feature>
<name>A0AAW0DLI8_9AGAR</name>
<feature type="region of interest" description="Disordered" evidence="1">
    <location>
        <begin position="127"/>
        <end position="150"/>
    </location>
</feature>
<gene>
    <name evidence="2" type="ORF">R3P38DRAFT_3343954</name>
</gene>
<sequence length="499" mass="56133">MNSKNEYGCITKGSGQSAARTDENENNGMTERATYEEGGRGRSGRQDRVKYCRSQTRAYHRRALKLGPGLRVEVRRSGVPWLDDGTQRRRRDEYVKKKGEGDGVGRGKTDEVCQDEDDMVAVAFRMSAPERKKRDKKTSKKDKKVKEVDGECMDRGSERVLCNAEEGPGEPRRFEMDDGHGRSRAIAKTGTGTGVRKPGRADIGAEIAGMVAWRTGEGPVNGSQRGWQLDVEAERNTPETASEKMLHSRMQVADTDIETSCFRLVWLQFKWTALSRGFESHRLLLESIRGCRWIGATMELEGVKSWSNLGQIDRVDVSKNSRCVKTKELSATRNGGDNRDACRDDDEGEQLGENECVNNYVKSLLISFPRFLNLPSSFILAFHSQSALQIPFSVILAIHPAWNLQASFPFTWSAAGPPPNFLSNGSKYYPGFDSPRPNSSESLNPLSRDLWAPIFRSRFSERCSTWLDCPPLRLSRIIQYLGVQFPASKCVFERRFFSA</sequence>
<evidence type="ECO:0000256" key="1">
    <source>
        <dbReference type="SAM" id="MobiDB-lite"/>
    </source>
</evidence>
<feature type="compositionally biased region" description="Basic and acidic residues" evidence="1">
    <location>
        <begin position="169"/>
        <end position="181"/>
    </location>
</feature>
<evidence type="ECO:0000313" key="2">
    <source>
        <dbReference type="EMBL" id="KAK7051963.1"/>
    </source>
</evidence>
<dbReference type="Proteomes" id="UP001362999">
    <property type="component" value="Unassembled WGS sequence"/>
</dbReference>
<comment type="caution">
    <text evidence="2">The sequence shown here is derived from an EMBL/GenBank/DDBJ whole genome shotgun (WGS) entry which is preliminary data.</text>
</comment>
<dbReference type="AlphaFoldDB" id="A0AAW0DLI8"/>
<feature type="region of interest" description="Disordered" evidence="1">
    <location>
        <begin position="82"/>
        <end position="110"/>
    </location>
</feature>
<organism evidence="2 3">
    <name type="scientific">Favolaschia claudopus</name>
    <dbReference type="NCBI Taxonomy" id="2862362"/>
    <lineage>
        <taxon>Eukaryota</taxon>
        <taxon>Fungi</taxon>
        <taxon>Dikarya</taxon>
        <taxon>Basidiomycota</taxon>
        <taxon>Agaricomycotina</taxon>
        <taxon>Agaricomycetes</taxon>
        <taxon>Agaricomycetidae</taxon>
        <taxon>Agaricales</taxon>
        <taxon>Marasmiineae</taxon>
        <taxon>Mycenaceae</taxon>
        <taxon>Favolaschia</taxon>
    </lineage>
</organism>
<feature type="region of interest" description="Disordered" evidence="1">
    <location>
        <begin position="163"/>
        <end position="199"/>
    </location>
</feature>